<sequence length="99" mass="9852">MPDKAAPGGFAHNGTFALVDDQGHVRGRALVRAALRGLPRRAGPGAGHAHSAASGLRLLGPAPGAVGLHHSAGAARADCGQWRALQPADAGRSGHGHPP</sequence>
<name>A0A699V1U9_TANCI</name>
<accession>A0A699V1U9</accession>
<dbReference type="AlphaFoldDB" id="A0A699V1U9"/>
<organism evidence="1">
    <name type="scientific">Tanacetum cinerariifolium</name>
    <name type="common">Dalmatian daisy</name>
    <name type="synonym">Chrysanthemum cinerariifolium</name>
    <dbReference type="NCBI Taxonomy" id="118510"/>
    <lineage>
        <taxon>Eukaryota</taxon>
        <taxon>Viridiplantae</taxon>
        <taxon>Streptophyta</taxon>
        <taxon>Embryophyta</taxon>
        <taxon>Tracheophyta</taxon>
        <taxon>Spermatophyta</taxon>
        <taxon>Magnoliopsida</taxon>
        <taxon>eudicotyledons</taxon>
        <taxon>Gunneridae</taxon>
        <taxon>Pentapetalae</taxon>
        <taxon>asterids</taxon>
        <taxon>campanulids</taxon>
        <taxon>Asterales</taxon>
        <taxon>Asteraceae</taxon>
        <taxon>Asteroideae</taxon>
        <taxon>Anthemideae</taxon>
        <taxon>Anthemidinae</taxon>
        <taxon>Tanacetum</taxon>
    </lineage>
</organism>
<feature type="non-terminal residue" evidence="1">
    <location>
        <position position="99"/>
    </location>
</feature>
<protein>
    <submittedName>
        <fullName evidence="1">Uncharacterized protein</fullName>
    </submittedName>
</protein>
<comment type="caution">
    <text evidence="1">The sequence shown here is derived from an EMBL/GenBank/DDBJ whole genome shotgun (WGS) entry which is preliminary data.</text>
</comment>
<reference evidence="1" key="1">
    <citation type="journal article" date="2019" name="Sci. Rep.">
        <title>Draft genome of Tanacetum cinerariifolium, the natural source of mosquito coil.</title>
        <authorList>
            <person name="Yamashiro T."/>
            <person name="Shiraishi A."/>
            <person name="Satake H."/>
            <person name="Nakayama K."/>
        </authorList>
    </citation>
    <scope>NUCLEOTIDE SEQUENCE</scope>
</reference>
<dbReference type="EMBL" id="BKCJ011392799">
    <property type="protein sequence ID" value="GFD29225.1"/>
    <property type="molecule type" value="Genomic_DNA"/>
</dbReference>
<evidence type="ECO:0000313" key="1">
    <source>
        <dbReference type="EMBL" id="GFD29225.1"/>
    </source>
</evidence>
<proteinExistence type="predicted"/>
<gene>
    <name evidence="1" type="ORF">Tci_901194</name>
</gene>